<reference evidence="3" key="1">
    <citation type="submission" date="2016-06" db="EMBL/GenBank/DDBJ databases">
        <title>Parallel loss of symbiosis genes in relatives of nitrogen-fixing non-legume Parasponia.</title>
        <authorList>
            <person name="Van Velzen R."/>
            <person name="Holmer R."/>
            <person name="Bu F."/>
            <person name="Rutten L."/>
            <person name="Van Zeijl A."/>
            <person name="Liu W."/>
            <person name="Santuari L."/>
            <person name="Cao Q."/>
            <person name="Sharma T."/>
            <person name="Shen D."/>
            <person name="Roswanjaya Y."/>
            <person name="Wardhani T."/>
            <person name="Kalhor M.S."/>
            <person name="Jansen J."/>
            <person name="Van den Hoogen J."/>
            <person name="Gungor B."/>
            <person name="Hartog M."/>
            <person name="Hontelez J."/>
            <person name="Verver J."/>
            <person name="Yang W.-C."/>
            <person name="Schijlen E."/>
            <person name="Repin R."/>
            <person name="Schilthuizen M."/>
            <person name="Schranz E."/>
            <person name="Heidstra R."/>
            <person name="Miyata K."/>
            <person name="Fedorova E."/>
            <person name="Kohlen W."/>
            <person name="Bisseling T."/>
            <person name="Smit S."/>
            <person name="Geurts R."/>
        </authorList>
    </citation>
    <scope>NUCLEOTIDE SEQUENCE [LARGE SCALE GENOMIC DNA]</scope>
    <source>
        <strain evidence="3">cv. WU1-14</strain>
    </source>
</reference>
<evidence type="ECO:0000256" key="1">
    <source>
        <dbReference type="SAM" id="Phobius"/>
    </source>
</evidence>
<evidence type="ECO:0000313" key="3">
    <source>
        <dbReference type="Proteomes" id="UP000237105"/>
    </source>
</evidence>
<keyword evidence="1" id="KW-0812">Transmembrane</keyword>
<accession>A0A2P5B202</accession>
<keyword evidence="1" id="KW-1133">Transmembrane helix</keyword>
<organism evidence="2 3">
    <name type="scientific">Parasponia andersonii</name>
    <name type="common">Sponia andersonii</name>
    <dbReference type="NCBI Taxonomy" id="3476"/>
    <lineage>
        <taxon>Eukaryota</taxon>
        <taxon>Viridiplantae</taxon>
        <taxon>Streptophyta</taxon>
        <taxon>Embryophyta</taxon>
        <taxon>Tracheophyta</taxon>
        <taxon>Spermatophyta</taxon>
        <taxon>Magnoliopsida</taxon>
        <taxon>eudicotyledons</taxon>
        <taxon>Gunneridae</taxon>
        <taxon>Pentapetalae</taxon>
        <taxon>rosids</taxon>
        <taxon>fabids</taxon>
        <taxon>Rosales</taxon>
        <taxon>Cannabaceae</taxon>
        <taxon>Parasponia</taxon>
    </lineage>
</organism>
<evidence type="ECO:0000313" key="2">
    <source>
        <dbReference type="EMBL" id="PON42848.1"/>
    </source>
</evidence>
<protein>
    <recommendedName>
        <fullName evidence="4">Late embryogenesis abundant protein</fullName>
    </recommendedName>
</protein>
<evidence type="ECO:0008006" key="4">
    <source>
        <dbReference type="Google" id="ProtNLM"/>
    </source>
</evidence>
<gene>
    <name evidence="2" type="ORF">PanWU01x14_278930</name>
</gene>
<proteinExistence type="predicted"/>
<sequence>PCFWAIVFVITIAAVIVVTILLCSTRKAGGELKFTVVAASLAEFSFNITPNNTLSYNLTLNITITITNPGKKGSLYFDRIQVISNYREITFSVLDSIAFYLGPKSLDVNVALELRDVRYLRARLSVP</sequence>
<comment type="caution">
    <text evidence="2">The sequence shown here is derived from an EMBL/GenBank/DDBJ whole genome shotgun (WGS) entry which is preliminary data.</text>
</comment>
<keyword evidence="1" id="KW-0472">Membrane</keyword>
<dbReference type="Proteomes" id="UP000237105">
    <property type="component" value="Unassembled WGS sequence"/>
</dbReference>
<feature type="transmembrane region" description="Helical" evidence="1">
    <location>
        <begin position="6"/>
        <end position="24"/>
    </location>
</feature>
<name>A0A2P5B202_PARAD</name>
<feature type="non-terminal residue" evidence="2">
    <location>
        <position position="1"/>
    </location>
</feature>
<dbReference type="AlphaFoldDB" id="A0A2P5B202"/>
<keyword evidence="3" id="KW-1185">Reference proteome</keyword>
<dbReference type="EMBL" id="JXTB01000382">
    <property type="protein sequence ID" value="PON42848.1"/>
    <property type="molecule type" value="Genomic_DNA"/>
</dbReference>